<evidence type="ECO:0000259" key="1">
    <source>
        <dbReference type="PROSITE" id="PS50041"/>
    </source>
</evidence>
<dbReference type="SMART" id="SM00034">
    <property type="entry name" value="CLECT"/>
    <property type="match status" value="2"/>
</dbReference>
<dbReference type="PROSITE" id="PS50041">
    <property type="entry name" value="C_TYPE_LECTIN_2"/>
    <property type="match status" value="2"/>
</dbReference>
<dbReference type="InterPro" id="IPR001304">
    <property type="entry name" value="C-type_lectin-like"/>
</dbReference>
<feature type="domain" description="C-type lectin" evidence="1">
    <location>
        <begin position="152"/>
        <end position="256"/>
    </location>
</feature>
<accession>A0ABV0RDH8</accession>
<dbReference type="PANTHER" id="PTHR45784">
    <property type="entry name" value="C-TYPE LECTIN DOMAIN FAMILY 20 MEMBER A-RELATED"/>
    <property type="match status" value="1"/>
</dbReference>
<proteinExistence type="predicted"/>
<evidence type="ECO:0000313" key="3">
    <source>
        <dbReference type="Proteomes" id="UP001434883"/>
    </source>
</evidence>
<keyword evidence="3" id="KW-1185">Reference proteome</keyword>
<dbReference type="InterPro" id="IPR016186">
    <property type="entry name" value="C-type_lectin-like/link_sf"/>
</dbReference>
<comment type="caution">
    <text evidence="2">The sequence shown here is derived from an EMBL/GenBank/DDBJ whole genome shotgun (WGS) entry which is preliminary data.</text>
</comment>
<gene>
    <name evidence="2" type="ORF">XENOCAPTIV_025707</name>
</gene>
<organism evidence="2 3">
    <name type="scientific">Xenoophorus captivus</name>
    <dbReference type="NCBI Taxonomy" id="1517983"/>
    <lineage>
        <taxon>Eukaryota</taxon>
        <taxon>Metazoa</taxon>
        <taxon>Chordata</taxon>
        <taxon>Craniata</taxon>
        <taxon>Vertebrata</taxon>
        <taxon>Euteleostomi</taxon>
        <taxon>Actinopterygii</taxon>
        <taxon>Neopterygii</taxon>
        <taxon>Teleostei</taxon>
        <taxon>Neoteleostei</taxon>
        <taxon>Acanthomorphata</taxon>
        <taxon>Ovalentaria</taxon>
        <taxon>Atherinomorphae</taxon>
        <taxon>Cyprinodontiformes</taxon>
        <taxon>Goodeidae</taxon>
        <taxon>Xenoophorus</taxon>
    </lineage>
</organism>
<name>A0ABV0RDH8_9TELE</name>
<dbReference type="Gene3D" id="3.10.100.10">
    <property type="entry name" value="Mannose-Binding Protein A, subunit A"/>
    <property type="match status" value="2"/>
</dbReference>
<protein>
    <recommendedName>
        <fullName evidence="1">C-type lectin domain-containing protein</fullName>
    </recommendedName>
</protein>
<dbReference type="PANTHER" id="PTHR45784:SF3">
    <property type="entry name" value="C-TYPE LECTIN DOMAIN FAMILY 4 MEMBER K-LIKE-RELATED"/>
    <property type="match status" value="1"/>
</dbReference>
<dbReference type="Pfam" id="PF00059">
    <property type="entry name" value="Lectin_C"/>
    <property type="match status" value="2"/>
</dbReference>
<evidence type="ECO:0000313" key="2">
    <source>
        <dbReference type="EMBL" id="MEQ2206209.1"/>
    </source>
</evidence>
<dbReference type="Proteomes" id="UP001434883">
    <property type="component" value="Unassembled WGS sequence"/>
</dbReference>
<dbReference type="SUPFAM" id="SSF56436">
    <property type="entry name" value="C-type lectin-like"/>
    <property type="match status" value="2"/>
</dbReference>
<reference evidence="2 3" key="1">
    <citation type="submission" date="2021-06" db="EMBL/GenBank/DDBJ databases">
        <authorList>
            <person name="Palmer J.M."/>
        </authorList>
    </citation>
    <scope>NUCLEOTIDE SEQUENCE [LARGE SCALE GENOMIC DNA]</scope>
    <source>
        <strain evidence="2 3">XC_2019</strain>
        <tissue evidence="2">Muscle</tissue>
    </source>
</reference>
<feature type="domain" description="C-type lectin" evidence="1">
    <location>
        <begin position="22"/>
        <end position="143"/>
    </location>
</feature>
<sequence length="327" mass="38045">MELLHYFTAVSVLCAASSLTEFHFVNELKNWTEAQMYCREQYTDLVTLSSMENVTTLVNMVDLDTMVYDKIQHLAWIGLVNDPNGWRWSMSDPNVFKNTGDTEFRNWKVGEPNYQNSEYCVRIYDDGLWNNISCESYEKSVCAEVNGQEVTFVLITSFMTWTAAQTYCRQHHTDLAMARDMSENDRIKQVMPPGQYAWIGLYRSPWGWVDGSNFLFNYWKSGEPNNDYEKCVIANFDDSGSWENCPCDWKFPFFCKSDKQENIQVPVSKHVVKLRLEKHSSLDLNDVAALKDLLTQFEQKLKDDKVEGDIRLSWREQSDGTIFVKDG</sequence>
<dbReference type="EMBL" id="JAHRIN010042634">
    <property type="protein sequence ID" value="MEQ2206209.1"/>
    <property type="molecule type" value="Genomic_DNA"/>
</dbReference>
<dbReference type="InterPro" id="IPR016187">
    <property type="entry name" value="CTDL_fold"/>
</dbReference>